<dbReference type="RefSeq" id="WP_370592436.1">
    <property type="nucleotide sequence ID" value="NZ_BBOK01000004.1"/>
</dbReference>
<dbReference type="EMBL" id="JBIVPC010000017">
    <property type="protein sequence ID" value="MFJ6040106.1"/>
    <property type="molecule type" value="Genomic_DNA"/>
</dbReference>
<keyword evidence="3" id="KW-0378">Hydrolase</keyword>
<sequence>MPKMKGTSLRRSRAGAGVVLASVTALFSLGGLHAVPAFAAGTAAQSPDKTRVTAAVLSLDGGSRKPLLNGKDTAYDTASVVKVDVLATLLLQAQDAGRHLTAQERALAEPMIRNSDNAATNTLWREIGGAPALEAANKRLGLTATQGGPGAKWGLTRTTASDQIRLLLSVFDGAATAHPASPLNKDSRTYIQTLMTRVADDQAWGVSAVSGSGYALKNGWLQRTATGLWDVNSVGRVTVDGHRYLVAVLSDGSGSMSEGISVVERAARQAVAATART</sequence>
<accession>A0ABW8HH72</accession>
<dbReference type="PANTHER" id="PTHR35333:SF3">
    <property type="entry name" value="BETA-LACTAMASE-TYPE TRANSPEPTIDASE FOLD CONTAINING PROTEIN"/>
    <property type="match status" value="1"/>
</dbReference>
<proteinExistence type="predicted"/>
<feature type="domain" description="Beta-lactamase class A catalytic" evidence="2">
    <location>
        <begin position="104"/>
        <end position="249"/>
    </location>
</feature>
<dbReference type="InterPro" id="IPR012338">
    <property type="entry name" value="Beta-lactam/transpept-like"/>
</dbReference>
<dbReference type="InterPro" id="IPR000871">
    <property type="entry name" value="Beta-lactam_class-A"/>
</dbReference>
<evidence type="ECO:0000313" key="4">
    <source>
        <dbReference type="Proteomes" id="UP001617907"/>
    </source>
</evidence>
<evidence type="ECO:0000313" key="3">
    <source>
        <dbReference type="EMBL" id="MFJ6040106.1"/>
    </source>
</evidence>
<protein>
    <submittedName>
        <fullName evidence="3">Serine hydrolase</fullName>
    </submittedName>
</protein>
<feature type="signal peptide" evidence="1">
    <location>
        <begin position="1"/>
        <end position="39"/>
    </location>
</feature>
<name>A0ABW8HH72_9ACTN</name>
<feature type="chain" id="PRO_5047188925" evidence="1">
    <location>
        <begin position="40"/>
        <end position="277"/>
    </location>
</feature>
<organism evidence="3 4">
    <name type="scientific">Streptomyces ardesiacus</name>
    <dbReference type="NCBI Taxonomy" id="285564"/>
    <lineage>
        <taxon>Bacteria</taxon>
        <taxon>Bacillati</taxon>
        <taxon>Actinomycetota</taxon>
        <taxon>Actinomycetes</taxon>
        <taxon>Kitasatosporales</taxon>
        <taxon>Streptomycetaceae</taxon>
        <taxon>Streptomyces</taxon>
    </lineage>
</organism>
<dbReference type="Gene3D" id="3.40.710.10">
    <property type="entry name" value="DD-peptidase/beta-lactamase superfamily"/>
    <property type="match status" value="1"/>
</dbReference>
<dbReference type="Pfam" id="PF13354">
    <property type="entry name" value="Beta-lactamase2"/>
    <property type="match status" value="1"/>
</dbReference>
<keyword evidence="1" id="KW-0732">Signal</keyword>
<comment type="caution">
    <text evidence="3">The sequence shown here is derived from an EMBL/GenBank/DDBJ whole genome shotgun (WGS) entry which is preliminary data.</text>
</comment>
<keyword evidence="4" id="KW-1185">Reference proteome</keyword>
<gene>
    <name evidence="3" type="ORF">ACIQFM_28065</name>
</gene>
<evidence type="ECO:0000256" key="1">
    <source>
        <dbReference type="SAM" id="SignalP"/>
    </source>
</evidence>
<dbReference type="Proteomes" id="UP001617907">
    <property type="component" value="Unassembled WGS sequence"/>
</dbReference>
<reference evidence="3 4" key="1">
    <citation type="submission" date="2024-10" db="EMBL/GenBank/DDBJ databases">
        <title>The Natural Products Discovery Center: Release of the First 8490 Sequenced Strains for Exploring Actinobacteria Biosynthetic Diversity.</title>
        <authorList>
            <person name="Kalkreuter E."/>
            <person name="Kautsar S.A."/>
            <person name="Yang D."/>
            <person name="Bader C.D."/>
            <person name="Teijaro C.N."/>
            <person name="Fluegel L."/>
            <person name="Davis C.M."/>
            <person name="Simpson J.R."/>
            <person name="Lauterbach L."/>
            <person name="Steele A.D."/>
            <person name="Gui C."/>
            <person name="Meng S."/>
            <person name="Li G."/>
            <person name="Viehrig K."/>
            <person name="Ye F."/>
            <person name="Su P."/>
            <person name="Kiefer A.F."/>
            <person name="Nichols A."/>
            <person name="Cepeda A.J."/>
            <person name="Yan W."/>
            <person name="Fan B."/>
            <person name="Jiang Y."/>
            <person name="Adhikari A."/>
            <person name="Zheng C.-J."/>
            <person name="Schuster L."/>
            <person name="Cowan T.M."/>
            <person name="Smanski M.J."/>
            <person name="Chevrette M.G."/>
            <person name="De Carvalho L.P.S."/>
            <person name="Shen B."/>
        </authorList>
    </citation>
    <scope>NUCLEOTIDE SEQUENCE [LARGE SCALE GENOMIC DNA]</scope>
    <source>
        <strain evidence="3 4">NPDC093086</strain>
    </source>
</reference>
<dbReference type="GO" id="GO:0016787">
    <property type="term" value="F:hydrolase activity"/>
    <property type="evidence" value="ECO:0007669"/>
    <property type="project" value="UniProtKB-KW"/>
</dbReference>
<evidence type="ECO:0000259" key="2">
    <source>
        <dbReference type="Pfam" id="PF13354"/>
    </source>
</evidence>
<dbReference type="InterPro" id="IPR045155">
    <property type="entry name" value="Beta-lactam_cat"/>
</dbReference>
<dbReference type="SUPFAM" id="SSF56601">
    <property type="entry name" value="beta-lactamase/transpeptidase-like"/>
    <property type="match status" value="1"/>
</dbReference>
<dbReference type="PANTHER" id="PTHR35333">
    <property type="entry name" value="BETA-LACTAMASE"/>
    <property type="match status" value="1"/>
</dbReference>